<dbReference type="Proteomes" id="UP000469452">
    <property type="component" value="Unassembled WGS sequence"/>
</dbReference>
<dbReference type="Gene3D" id="1.10.15.30">
    <property type="match status" value="1"/>
</dbReference>
<dbReference type="InterPro" id="IPR018038">
    <property type="entry name" value="Ribosomal_uL30_CS"/>
</dbReference>
<dbReference type="GO" id="GO:0000463">
    <property type="term" value="P:maturation of LSU-rRNA from tricistronic rRNA transcript (SSU-rRNA, 5.8S rRNA, LSU-rRNA)"/>
    <property type="evidence" value="ECO:0007669"/>
    <property type="project" value="TreeGrafter"/>
</dbReference>
<dbReference type="FunFam" id="3.30.1390.20:FF:000003">
    <property type="entry name" value="60S ribosomal protein L7"/>
    <property type="match status" value="1"/>
</dbReference>
<dbReference type="InterPro" id="IPR016082">
    <property type="entry name" value="Ribosomal_uL30_ferredoxin-like"/>
</dbReference>
<keyword evidence="2" id="KW-0694">RNA-binding</keyword>
<proteinExistence type="inferred from homology"/>
<evidence type="ECO:0000256" key="4">
    <source>
        <dbReference type="ARBA" id="ARBA00023274"/>
    </source>
</evidence>
<gene>
    <name evidence="7" type="ORF">AaE_005093</name>
</gene>
<organism evidence="7 8">
    <name type="scientific">Aphanomyces astaci</name>
    <name type="common">Crayfish plague agent</name>
    <dbReference type="NCBI Taxonomy" id="112090"/>
    <lineage>
        <taxon>Eukaryota</taxon>
        <taxon>Sar</taxon>
        <taxon>Stramenopiles</taxon>
        <taxon>Oomycota</taxon>
        <taxon>Saprolegniomycetes</taxon>
        <taxon>Saprolegniales</taxon>
        <taxon>Verrucalvaceae</taxon>
        <taxon>Aphanomyces</taxon>
    </lineage>
</organism>
<evidence type="ECO:0000256" key="3">
    <source>
        <dbReference type="ARBA" id="ARBA00022980"/>
    </source>
</evidence>
<feature type="domain" description="Large ribosomal subunit protein uL30-like ferredoxin-like fold" evidence="5">
    <location>
        <begin position="229"/>
        <end position="279"/>
    </location>
</feature>
<evidence type="ECO:0000313" key="8">
    <source>
        <dbReference type="Proteomes" id="UP000469452"/>
    </source>
</evidence>
<name>A0A6A5AHB7_APHAT</name>
<dbReference type="AlphaFoldDB" id="A0A6A5AHB7"/>
<dbReference type="CDD" id="cd01657">
    <property type="entry name" value="Ribosomal_L7_archeal_euk"/>
    <property type="match status" value="1"/>
</dbReference>
<evidence type="ECO:0000256" key="1">
    <source>
        <dbReference type="ARBA" id="ARBA00007594"/>
    </source>
</evidence>
<dbReference type="GO" id="GO:0022625">
    <property type="term" value="C:cytosolic large ribosomal subunit"/>
    <property type="evidence" value="ECO:0007669"/>
    <property type="project" value="TreeGrafter"/>
</dbReference>
<dbReference type="InterPro" id="IPR036919">
    <property type="entry name" value="Ribo_uL30_ferredoxin-like_sf"/>
</dbReference>
<keyword evidence="3" id="KW-0689">Ribosomal protein</keyword>
<dbReference type="Pfam" id="PF08079">
    <property type="entry name" value="Ribosomal_L30_N"/>
    <property type="match status" value="1"/>
</dbReference>
<evidence type="ECO:0000256" key="2">
    <source>
        <dbReference type="ARBA" id="ARBA00022884"/>
    </source>
</evidence>
<evidence type="ECO:0000259" key="5">
    <source>
        <dbReference type="Pfam" id="PF00327"/>
    </source>
</evidence>
<comment type="similarity">
    <text evidence="1">Belongs to the universal ribosomal protein uL30 family.</text>
</comment>
<protein>
    <recommendedName>
        <fullName evidence="9">Ribosomal protein L30 ferredoxin-like fold domain-containing protein</fullName>
    </recommendedName>
</protein>
<dbReference type="InterPro" id="IPR039699">
    <property type="entry name" value="Ribosomal_uL30"/>
</dbReference>
<dbReference type="GO" id="GO:0003735">
    <property type="term" value="F:structural constituent of ribosome"/>
    <property type="evidence" value="ECO:0007669"/>
    <property type="project" value="TreeGrafter"/>
</dbReference>
<evidence type="ECO:0000313" key="7">
    <source>
        <dbReference type="EMBL" id="KAF0755055.1"/>
    </source>
</evidence>
<reference evidence="7 8" key="1">
    <citation type="submission" date="2019-06" db="EMBL/GenBank/DDBJ databases">
        <title>Genomics analysis of Aphanomyces spp. identifies a new class of oomycete effector associated with host adaptation.</title>
        <authorList>
            <person name="Gaulin E."/>
        </authorList>
    </citation>
    <scope>NUCLEOTIDE SEQUENCE [LARGE SCALE GENOMIC DNA]</scope>
    <source>
        <strain evidence="7 8">E</strain>
    </source>
</reference>
<dbReference type="SUPFAM" id="SSF55129">
    <property type="entry name" value="Ribosomal protein L30p/L7e"/>
    <property type="match status" value="1"/>
</dbReference>
<dbReference type="InterPro" id="IPR012988">
    <property type="entry name" value="Ribosomal_uL30_N_euk"/>
</dbReference>
<dbReference type="EMBL" id="VJMI01010677">
    <property type="protein sequence ID" value="KAF0755055.1"/>
    <property type="molecule type" value="Genomic_DNA"/>
</dbReference>
<keyword evidence="4" id="KW-0687">Ribonucleoprotein</keyword>
<dbReference type="InterPro" id="IPR035808">
    <property type="entry name" value="Ribosomal_uL30_euk_arc"/>
</dbReference>
<dbReference type="Gene3D" id="3.30.1390.20">
    <property type="entry name" value="Ribosomal protein L30, ferredoxin-like fold domain"/>
    <property type="match status" value="1"/>
</dbReference>
<dbReference type="PROSITE" id="PS00634">
    <property type="entry name" value="RIBOSOMAL_L30"/>
    <property type="match status" value="1"/>
</dbReference>
<dbReference type="NCBIfam" id="TIGR01310">
    <property type="entry name" value="uL30_euk"/>
    <property type="match status" value="1"/>
</dbReference>
<feature type="domain" description="Large ribosomal subunit protein uL30 N-terminal eukaryotes" evidence="6">
    <location>
        <begin position="153"/>
        <end position="224"/>
    </location>
</feature>
<evidence type="ECO:0000259" key="6">
    <source>
        <dbReference type="Pfam" id="PF08079"/>
    </source>
</evidence>
<comment type="caution">
    <text evidence="7">The sequence shown here is derived from an EMBL/GenBank/DDBJ whole genome shotgun (WGS) entry which is preliminary data.</text>
</comment>
<sequence length="387" mass="43647">MCRHLTTSFSEWVVVEDCESKASVLAPPNNRRRLLADMDGGRKTLFSSNAFWVGLPLVGVCTWEPWLFQTTQHILPLCALRIIGGDCDSVVVRNNSVEIHKYGRGEAGHCSRLSPLFPLVQRGRLLVVRTVSFHLQSTCVRVQVALCPCRGLVPESILKKRRTLEVVKAKKAEAVVAAKKHSLKVKQIAFKSAEKYVKEYRSIEKQNVLLRRQAKAVGNFYVPAEAKIAFVVRIRGIIGVSPKVRKILKLFRLTQIQNGVFVKLNKATINMLRLVEPFIAYGYPNLKSTRELIYKRGFGKINKQRIALTDNSLVEKVLGKFGIICIEDLIHEVFTCGPHFKEAANFLWPFQLSSPNGGYTQKLLHFAEGGDHGNRGEEINKFIKQIL</sequence>
<dbReference type="GO" id="GO:0003723">
    <property type="term" value="F:RNA binding"/>
    <property type="evidence" value="ECO:0007669"/>
    <property type="project" value="UniProtKB-KW"/>
</dbReference>
<accession>A0A6A5AHB7</accession>
<dbReference type="VEuPathDB" id="FungiDB:H257_06611"/>
<dbReference type="PANTHER" id="PTHR11524">
    <property type="entry name" value="60S RIBOSOMAL PROTEIN L7"/>
    <property type="match status" value="1"/>
</dbReference>
<dbReference type="InterPro" id="IPR005998">
    <property type="entry name" value="Ribosomal_uL30_euk"/>
</dbReference>
<dbReference type="FunFam" id="1.10.15.30:FF:000001">
    <property type="entry name" value="60S ribosomal protein L7"/>
    <property type="match status" value="1"/>
</dbReference>
<dbReference type="Pfam" id="PF00327">
    <property type="entry name" value="Ribosomal_L30"/>
    <property type="match status" value="1"/>
</dbReference>
<evidence type="ECO:0008006" key="9">
    <source>
        <dbReference type="Google" id="ProtNLM"/>
    </source>
</evidence>
<dbReference type="PANTHER" id="PTHR11524:SF16">
    <property type="entry name" value="LARGE RIBOSOMAL SUBUNIT PROTEIN UL30"/>
    <property type="match status" value="1"/>
</dbReference>